<dbReference type="InterPro" id="IPR013321">
    <property type="entry name" value="Arc_rbn_hlx_hlx"/>
</dbReference>
<dbReference type="Proteomes" id="UP000185911">
    <property type="component" value="Unassembled WGS sequence"/>
</dbReference>
<dbReference type="AlphaFoldDB" id="A0A1Q8YBZ2"/>
<evidence type="ECO:0000313" key="1">
    <source>
        <dbReference type="EMBL" id="OLP05340.1"/>
    </source>
</evidence>
<dbReference type="GO" id="GO:0006355">
    <property type="term" value="P:regulation of DNA-templated transcription"/>
    <property type="evidence" value="ECO:0007669"/>
    <property type="project" value="InterPro"/>
</dbReference>
<sequence>MGLKSKPLDKVRVDVPVQDVVREDIGRVNINVPLSVRRQWKTAAAQADRSMSEMIIEAMSIYLDTQLSK</sequence>
<name>A0A1Q8YBZ2_9BURK</name>
<accession>A0A1Q8YBZ2</accession>
<dbReference type="Gene3D" id="1.10.1220.10">
    <property type="entry name" value="Met repressor-like"/>
    <property type="match status" value="1"/>
</dbReference>
<evidence type="ECO:0000313" key="2">
    <source>
        <dbReference type="Proteomes" id="UP000185911"/>
    </source>
</evidence>
<reference evidence="1 2" key="1">
    <citation type="submission" date="2017-01" db="EMBL/GenBank/DDBJ databases">
        <title>Genome sequence of Rhodoferax antarcticus ANT.BR, a psychrophilic purple nonsulfur bacterium from an Antarctic microbial mat.</title>
        <authorList>
            <person name="Baker J."/>
            <person name="Riester C."/>
            <person name="Skinner B."/>
            <person name="Newell A."/>
            <person name="Swingley W."/>
            <person name="Madigan M."/>
            <person name="Jung D."/>
            <person name="Asao M."/>
            <person name="Chen M."/>
            <person name="Loughlin P."/>
            <person name="Pan H."/>
            <person name="Lin S."/>
            <person name="Li N."/>
            <person name="Shaw J."/>
            <person name="Prado M."/>
            <person name="Sherman C."/>
            <person name="Li X."/>
            <person name="Tang J."/>
            <person name="Blankenship R."/>
            <person name="Zhao T."/>
            <person name="Touchman J."/>
            <person name="Sattley M."/>
        </authorList>
    </citation>
    <scope>NUCLEOTIDE SEQUENCE [LARGE SCALE GENOMIC DNA]</scope>
    <source>
        <strain evidence="1 2">ANT.BR</strain>
    </source>
</reference>
<proteinExistence type="predicted"/>
<gene>
    <name evidence="1" type="ORF">BLL52_3465</name>
</gene>
<protein>
    <submittedName>
        <fullName evidence="1">Uncharacterized protein</fullName>
    </submittedName>
</protein>
<dbReference type="EMBL" id="MSYM01000017">
    <property type="protein sequence ID" value="OLP05340.1"/>
    <property type="molecule type" value="Genomic_DNA"/>
</dbReference>
<organism evidence="1 2">
    <name type="scientific">Rhodoferax antarcticus ANT.BR</name>
    <dbReference type="NCBI Taxonomy" id="1111071"/>
    <lineage>
        <taxon>Bacteria</taxon>
        <taxon>Pseudomonadati</taxon>
        <taxon>Pseudomonadota</taxon>
        <taxon>Betaproteobacteria</taxon>
        <taxon>Burkholderiales</taxon>
        <taxon>Comamonadaceae</taxon>
        <taxon>Rhodoferax</taxon>
    </lineage>
</organism>
<dbReference type="STRING" id="81479.RA876_11230"/>
<dbReference type="RefSeq" id="WP_075587605.1">
    <property type="nucleotide sequence ID" value="NZ_MSYM01000017.1"/>
</dbReference>
<dbReference type="SUPFAM" id="SSF47598">
    <property type="entry name" value="Ribbon-helix-helix"/>
    <property type="match status" value="1"/>
</dbReference>
<keyword evidence="2" id="KW-1185">Reference proteome</keyword>
<dbReference type="InterPro" id="IPR010985">
    <property type="entry name" value="Ribbon_hlx_hlx"/>
</dbReference>
<comment type="caution">
    <text evidence="1">The sequence shown here is derived from an EMBL/GenBank/DDBJ whole genome shotgun (WGS) entry which is preliminary data.</text>
</comment>